<comment type="caution">
    <text evidence="10">The sequence shown here is derived from an EMBL/GenBank/DDBJ whole genome shotgun (WGS) entry which is preliminary data.</text>
</comment>
<feature type="region of interest" description="Disordered" evidence="8">
    <location>
        <begin position="1"/>
        <end position="20"/>
    </location>
</feature>
<keyword evidence="5" id="KW-0234">DNA repair</keyword>
<dbReference type="Pfam" id="PF00717">
    <property type="entry name" value="Peptidase_S24"/>
    <property type="match status" value="1"/>
</dbReference>
<dbReference type="GO" id="GO:0009432">
    <property type="term" value="P:SOS response"/>
    <property type="evidence" value="ECO:0007669"/>
    <property type="project" value="UniProtKB-KW"/>
</dbReference>
<dbReference type="PANTHER" id="PTHR33516">
    <property type="entry name" value="LEXA REPRESSOR"/>
    <property type="match status" value="1"/>
</dbReference>
<keyword evidence="11" id="KW-1185">Reference proteome</keyword>
<evidence type="ECO:0000256" key="6">
    <source>
        <dbReference type="ARBA" id="ARBA00023236"/>
    </source>
</evidence>
<dbReference type="InterPro" id="IPR015927">
    <property type="entry name" value="Peptidase_S24_S26A/B/C"/>
</dbReference>
<comment type="similarity">
    <text evidence="1 7">Belongs to the peptidase S24 family.</text>
</comment>
<dbReference type="GO" id="GO:0006281">
    <property type="term" value="P:DNA repair"/>
    <property type="evidence" value="ECO:0007669"/>
    <property type="project" value="UniProtKB-KW"/>
</dbReference>
<keyword evidence="2" id="KW-0227">DNA damage</keyword>
<dbReference type="GO" id="GO:0006355">
    <property type="term" value="P:regulation of DNA-templated transcription"/>
    <property type="evidence" value="ECO:0007669"/>
    <property type="project" value="InterPro"/>
</dbReference>
<organism evidence="10 11">
    <name type="scientific">Legionella drozanskii LLAP-1</name>
    <dbReference type="NCBI Taxonomy" id="1212489"/>
    <lineage>
        <taxon>Bacteria</taxon>
        <taxon>Pseudomonadati</taxon>
        <taxon>Pseudomonadota</taxon>
        <taxon>Gammaproteobacteria</taxon>
        <taxon>Legionellales</taxon>
        <taxon>Legionellaceae</taxon>
        <taxon>Legionella</taxon>
    </lineage>
</organism>
<dbReference type="InterPro" id="IPR039418">
    <property type="entry name" value="LexA-like"/>
</dbReference>
<dbReference type="OrthoDB" id="9787787at2"/>
<evidence type="ECO:0000256" key="4">
    <source>
        <dbReference type="ARBA" id="ARBA00022813"/>
    </source>
</evidence>
<dbReference type="Gene3D" id="2.10.109.10">
    <property type="entry name" value="Umud Fragment, subunit A"/>
    <property type="match status" value="1"/>
</dbReference>
<evidence type="ECO:0000256" key="1">
    <source>
        <dbReference type="ARBA" id="ARBA00007484"/>
    </source>
</evidence>
<dbReference type="GO" id="GO:0003677">
    <property type="term" value="F:DNA binding"/>
    <property type="evidence" value="ECO:0007669"/>
    <property type="project" value="InterPro"/>
</dbReference>
<gene>
    <name evidence="10" type="primary">lexA_3</name>
    <name evidence="10" type="ORF">Ldro_1851</name>
</gene>
<accession>A0A0W0SSR5</accession>
<feature type="compositionally biased region" description="Basic and acidic residues" evidence="8">
    <location>
        <begin position="7"/>
        <end position="20"/>
    </location>
</feature>
<evidence type="ECO:0000256" key="5">
    <source>
        <dbReference type="ARBA" id="ARBA00023204"/>
    </source>
</evidence>
<evidence type="ECO:0000256" key="8">
    <source>
        <dbReference type="SAM" id="MobiDB-lite"/>
    </source>
</evidence>
<dbReference type="AlphaFoldDB" id="A0A0W0SSR5"/>
<dbReference type="PANTHER" id="PTHR33516:SF2">
    <property type="entry name" value="LEXA REPRESSOR-RELATED"/>
    <property type="match status" value="1"/>
</dbReference>
<dbReference type="EMBL" id="LNXY01000025">
    <property type="protein sequence ID" value="KTC86384.1"/>
    <property type="molecule type" value="Genomic_DNA"/>
</dbReference>
<evidence type="ECO:0000313" key="11">
    <source>
        <dbReference type="Proteomes" id="UP000054736"/>
    </source>
</evidence>
<dbReference type="InterPro" id="IPR050077">
    <property type="entry name" value="LexA_repressor"/>
</dbReference>
<protein>
    <submittedName>
        <fullName evidence="10">LexA repressor</fullName>
    </submittedName>
</protein>
<evidence type="ECO:0000256" key="2">
    <source>
        <dbReference type="ARBA" id="ARBA00022763"/>
    </source>
</evidence>
<feature type="domain" description="Peptidase S24/S26A/S26B/S26C" evidence="9">
    <location>
        <begin position="46"/>
        <end position="163"/>
    </location>
</feature>
<dbReference type="Proteomes" id="UP000054736">
    <property type="component" value="Unassembled WGS sequence"/>
</dbReference>
<evidence type="ECO:0000259" key="9">
    <source>
        <dbReference type="Pfam" id="PF00717"/>
    </source>
</evidence>
<dbReference type="CDD" id="cd06529">
    <property type="entry name" value="S24_LexA-like"/>
    <property type="match status" value="1"/>
</dbReference>
<sequence>MANNHGGRREGSGRMKQEETKLVRVPLSKIDTVMAVRQADYHHTIPLYSSKVAAGYPSPADDRVDDSINLQEMLVKNPEKTFALRASGDSMVNAGIKSGDLLIVESRQQGLDGQMVIAVVNNELTVKTLSIQTNQIRLLPANPLFQPIDVINMDDFKILGVVIHIVHSP</sequence>
<dbReference type="PATRIC" id="fig|1212489.4.peg.1958"/>
<reference evidence="10 11" key="1">
    <citation type="submission" date="2015-11" db="EMBL/GenBank/DDBJ databases">
        <title>Genomic analysis of 38 Legionella species identifies large and diverse effector repertoires.</title>
        <authorList>
            <person name="Burstein D."/>
            <person name="Amaro F."/>
            <person name="Zusman T."/>
            <person name="Lifshitz Z."/>
            <person name="Cohen O."/>
            <person name="Gilbert J.A."/>
            <person name="Pupko T."/>
            <person name="Shuman H.A."/>
            <person name="Segal G."/>
        </authorList>
    </citation>
    <scope>NUCLEOTIDE SEQUENCE [LARGE SCALE GENOMIC DNA]</scope>
    <source>
        <strain evidence="10 11">ATCC 700990</strain>
    </source>
</reference>
<evidence type="ECO:0000256" key="3">
    <source>
        <dbReference type="ARBA" id="ARBA00022801"/>
    </source>
</evidence>
<dbReference type="SUPFAM" id="SSF51306">
    <property type="entry name" value="LexA/Signal peptidase"/>
    <property type="match status" value="1"/>
</dbReference>
<dbReference type="RefSeq" id="WP_058496155.1">
    <property type="nucleotide sequence ID" value="NZ_CAAAIU010000037.1"/>
</dbReference>
<dbReference type="PRINTS" id="PR00726">
    <property type="entry name" value="LEXASERPTASE"/>
</dbReference>
<keyword evidence="6" id="KW-0742">SOS response</keyword>
<evidence type="ECO:0000313" key="10">
    <source>
        <dbReference type="EMBL" id="KTC86384.1"/>
    </source>
</evidence>
<evidence type="ECO:0000256" key="7">
    <source>
        <dbReference type="RuleBase" id="RU003991"/>
    </source>
</evidence>
<dbReference type="STRING" id="1212489.Ldro_1851"/>
<keyword evidence="3 7" id="KW-0378">Hydrolase</keyword>
<keyword evidence="4 7" id="KW-0068">Autocatalytic cleavage</keyword>
<proteinExistence type="inferred from homology"/>
<dbReference type="GO" id="GO:0016787">
    <property type="term" value="F:hydrolase activity"/>
    <property type="evidence" value="ECO:0007669"/>
    <property type="project" value="UniProtKB-KW"/>
</dbReference>
<dbReference type="InterPro" id="IPR006197">
    <property type="entry name" value="Peptidase_S24_LexA"/>
</dbReference>
<dbReference type="InterPro" id="IPR036286">
    <property type="entry name" value="LexA/Signal_pep-like_sf"/>
</dbReference>
<name>A0A0W0SSR5_9GAMM</name>
<dbReference type="NCBIfam" id="NF007621">
    <property type="entry name" value="PRK10276.1"/>
    <property type="match status" value="1"/>
</dbReference>